<dbReference type="Pfam" id="PF22608">
    <property type="entry name" value="DNAX_ATPase_lid"/>
    <property type="match status" value="1"/>
</dbReference>
<evidence type="ECO:0000256" key="9">
    <source>
        <dbReference type="ARBA" id="ARBA00022932"/>
    </source>
</evidence>
<evidence type="ECO:0000256" key="1">
    <source>
        <dbReference type="ARBA" id="ARBA00006360"/>
    </source>
</evidence>
<feature type="region of interest" description="Disordered" evidence="12">
    <location>
        <begin position="408"/>
        <end position="467"/>
    </location>
</feature>
<evidence type="ECO:0000256" key="8">
    <source>
        <dbReference type="ARBA" id="ARBA00022840"/>
    </source>
</evidence>
<dbReference type="SUPFAM" id="SSF48019">
    <property type="entry name" value="post-AAA+ oligomerization domain-like"/>
    <property type="match status" value="1"/>
</dbReference>
<dbReference type="Gene3D" id="1.20.272.10">
    <property type="match status" value="1"/>
</dbReference>
<organism evidence="14 15">
    <name type="scientific">Aerophobetes bacterium</name>
    <dbReference type="NCBI Taxonomy" id="2030807"/>
    <lineage>
        <taxon>Bacteria</taxon>
        <taxon>Candidatus Aerophobota</taxon>
    </lineage>
</organism>
<dbReference type="PANTHER" id="PTHR11669">
    <property type="entry name" value="REPLICATION FACTOR C / DNA POLYMERASE III GAMMA-TAU SUBUNIT"/>
    <property type="match status" value="1"/>
</dbReference>
<dbReference type="InterPro" id="IPR045085">
    <property type="entry name" value="HLD_clamp_pol_III_gamma_tau"/>
</dbReference>
<evidence type="ECO:0000256" key="11">
    <source>
        <dbReference type="RuleBase" id="RU364063"/>
    </source>
</evidence>
<dbReference type="GO" id="GO:0009360">
    <property type="term" value="C:DNA polymerase III complex"/>
    <property type="evidence" value="ECO:0007669"/>
    <property type="project" value="InterPro"/>
</dbReference>
<comment type="similarity">
    <text evidence="1 11">Belongs to the DnaX/STICHEL family.</text>
</comment>
<dbReference type="GO" id="GO:0006261">
    <property type="term" value="P:DNA-templated DNA replication"/>
    <property type="evidence" value="ECO:0007669"/>
    <property type="project" value="TreeGrafter"/>
</dbReference>
<feature type="compositionally biased region" description="Basic and acidic residues" evidence="12">
    <location>
        <begin position="435"/>
        <end position="445"/>
    </location>
</feature>
<dbReference type="PANTHER" id="PTHR11669:SF0">
    <property type="entry name" value="PROTEIN STICHEL-LIKE 2"/>
    <property type="match status" value="1"/>
</dbReference>
<evidence type="ECO:0000259" key="13">
    <source>
        <dbReference type="SMART" id="SM00382"/>
    </source>
</evidence>
<comment type="caution">
    <text evidence="14">The sequence shown here is derived from an EMBL/GenBank/DDBJ whole genome shotgun (WGS) entry which is preliminary data.</text>
</comment>
<dbReference type="GO" id="GO:0003677">
    <property type="term" value="F:DNA binding"/>
    <property type="evidence" value="ECO:0007669"/>
    <property type="project" value="InterPro"/>
</dbReference>
<evidence type="ECO:0000256" key="10">
    <source>
        <dbReference type="ARBA" id="ARBA00049244"/>
    </source>
</evidence>
<dbReference type="SMART" id="SM00382">
    <property type="entry name" value="AAA"/>
    <property type="match status" value="1"/>
</dbReference>
<comment type="function">
    <text evidence="11">DNA polymerase III is a complex, multichain enzyme responsible for most of the replicative synthesis in bacteria. This DNA polymerase also exhibits 3' to 5' exonuclease activity.</text>
</comment>
<dbReference type="GO" id="GO:0005524">
    <property type="term" value="F:ATP binding"/>
    <property type="evidence" value="ECO:0007669"/>
    <property type="project" value="UniProtKB-KW"/>
</dbReference>
<evidence type="ECO:0000256" key="5">
    <source>
        <dbReference type="ARBA" id="ARBA00022723"/>
    </source>
</evidence>
<dbReference type="Gene3D" id="1.10.8.60">
    <property type="match status" value="1"/>
</dbReference>
<dbReference type="InterPro" id="IPR050238">
    <property type="entry name" value="DNA_Rep/Repair_Clamp_Loader"/>
</dbReference>
<name>A0A523V0B5_UNCAE</name>
<keyword evidence="2 11" id="KW-0808">Transferase</keyword>
<dbReference type="InterPro" id="IPR008921">
    <property type="entry name" value="DNA_pol3_clamp-load_cplx_C"/>
</dbReference>
<dbReference type="Pfam" id="PF12169">
    <property type="entry name" value="DNA_pol3_gamma3"/>
    <property type="match status" value="1"/>
</dbReference>
<protein>
    <recommendedName>
        <fullName evidence="11">DNA polymerase III subunit gamma/tau</fullName>
        <ecNumber evidence="11">2.7.7.7</ecNumber>
    </recommendedName>
</protein>
<dbReference type="GO" id="GO:0003887">
    <property type="term" value="F:DNA-directed DNA polymerase activity"/>
    <property type="evidence" value="ECO:0007669"/>
    <property type="project" value="UniProtKB-KW"/>
</dbReference>
<dbReference type="NCBIfam" id="TIGR02397">
    <property type="entry name" value="dnaX_nterm"/>
    <property type="match status" value="1"/>
</dbReference>
<evidence type="ECO:0000256" key="3">
    <source>
        <dbReference type="ARBA" id="ARBA00022695"/>
    </source>
</evidence>
<dbReference type="FunFam" id="3.40.50.300:FF:000014">
    <property type="entry name" value="DNA polymerase III subunit gamma/tau"/>
    <property type="match status" value="1"/>
</dbReference>
<keyword evidence="8 11" id="KW-0067">ATP-binding</keyword>
<keyword evidence="7" id="KW-0862">Zinc</keyword>
<comment type="catalytic activity">
    <reaction evidence="10 11">
        <text>DNA(n) + a 2'-deoxyribonucleoside 5'-triphosphate = DNA(n+1) + diphosphate</text>
        <dbReference type="Rhea" id="RHEA:22508"/>
        <dbReference type="Rhea" id="RHEA-COMP:17339"/>
        <dbReference type="Rhea" id="RHEA-COMP:17340"/>
        <dbReference type="ChEBI" id="CHEBI:33019"/>
        <dbReference type="ChEBI" id="CHEBI:61560"/>
        <dbReference type="ChEBI" id="CHEBI:173112"/>
        <dbReference type="EC" id="2.7.7.7"/>
    </reaction>
</comment>
<keyword evidence="4 11" id="KW-0235">DNA replication</keyword>
<dbReference type="SUPFAM" id="SSF52540">
    <property type="entry name" value="P-loop containing nucleoside triphosphate hydrolases"/>
    <property type="match status" value="1"/>
</dbReference>
<proteinExistence type="inferred from homology"/>
<feature type="compositionally biased region" description="Basic and acidic residues" evidence="12">
    <location>
        <begin position="454"/>
        <end position="465"/>
    </location>
</feature>
<keyword evidence="6 11" id="KW-0547">Nucleotide-binding</keyword>
<evidence type="ECO:0000256" key="4">
    <source>
        <dbReference type="ARBA" id="ARBA00022705"/>
    </source>
</evidence>
<dbReference type="NCBIfam" id="NF004046">
    <property type="entry name" value="PRK05563.1"/>
    <property type="match status" value="1"/>
</dbReference>
<dbReference type="Gene3D" id="3.40.50.300">
    <property type="entry name" value="P-loop containing nucleotide triphosphate hydrolases"/>
    <property type="match status" value="1"/>
</dbReference>
<keyword evidence="5" id="KW-0479">Metal-binding</keyword>
<dbReference type="InterPro" id="IPR012763">
    <property type="entry name" value="DNA_pol_III_sug/sutau_N"/>
</dbReference>
<keyword evidence="9 11" id="KW-0239">DNA-directed DNA polymerase</keyword>
<dbReference type="CDD" id="cd18137">
    <property type="entry name" value="HLD_clamp_pol_III_gamma_tau"/>
    <property type="match status" value="1"/>
</dbReference>
<dbReference type="InterPro" id="IPR022754">
    <property type="entry name" value="DNA_pol_III_gamma-3"/>
</dbReference>
<feature type="compositionally biased region" description="Basic and acidic residues" evidence="12">
    <location>
        <begin position="410"/>
        <end position="426"/>
    </location>
</feature>
<dbReference type="InterPro" id="IPR027417">
    <property type="entry name" value="P-loop_NTPase"/>
</dbReference>
<dbReference type="GO" id="GO:0046872">
    <property type="term" value="F:metal ion binding"/>
    <property type="evidence" value="ECO:0007669"/>
    <property type="project" value="UniProtKB-KW"/>
</dbReference>
<dbReference type="Proteomes" id="UP000320679">
    <property type="component" value="Unassembled WGS sequence"/>
</dbReference>
<dbReference type="EMBL" id="SOJK01000047">
    <property type="protein sequence ID" value="TET48163.1"/>
    <property type="molecule type" value="Genomic_DNA"/>
</dbReference>
<feature type="domain" description="AAA+ ATPase" evidence="13">
    <location>
        <begin position="54"/>
        <end position="196"/>
    </location>
</feature>
<comment type="subunit">
    <text evidence="11">DNA polymerase III contains a core (composed of alpha, epsilon and theta chains) that associates with a tau subunit. This core dimerizes to form the POLIII' complex. PolIII' associates with the gamma complex (composed of gamma, delta, delta', psi and chi chains) and with the beta chain to form the complete DNA polymerase III complex.</text>
</comment>
<evidence type="ECO:0000256" key="2">
    <source>
        <dbReference type="ARBA" id="ARBA00022679"/>
    </source>
</evidence>
<reference evidence="14 15" key="1">
    <citation type="submission" date="2019-03" db="EMBL/GenBank/DDBJ databases">
        <title>Metabolic potential of uncultured bacteria and archaea associated with petroleum seepage in deep-sea sediments.</title>
        <authorList>
            <person name="Dong X."/>
            <person name="Hubert C."/>
        </authorList>
    </citation>
    <scope>NUCLEOTIDE SEQUENCE [LARGE SCALE GENOMIC DNA]</scope>
    <source>
        <strain evidence="14">E29_bin78</strain>
    </source>
</reference>
<dbReference type="CDD" id="cd00009">
    <property type="entry name" value="AAA"/>
    <property type="match status" value="1"/>
</dbReference>
<evidence type="ECO:0000256" key="6">
    <source>
        <dbReference type="ARBA" id="ARBA00022741"/>
    </source>
</evidence>
<evidence type="ECO:0000313" key="14">
    <source>
        <dbReference type="EMBL" id="TET48163.1"/>
    </source>
</evidence>
<sequence>MQEVGGSNPPISTKRKKMPYQVLARKWRPQLFEEVVGQDHVVRTLRNAISMRRIGHAYLFTGQRGTGKTSTARILAKALNCKDGPTPNPCNRCDNCQEIIRGNSLDVLEIDGASNRGINEVRDLRERVKFTPAKAKFKVYIIDEVHMLTREAFNALLKTLEEPPSHVIFILATTNPHKLPLTIISRCQRFDFRKISTAEILTRLQQIVEKEGISVTEGALTLIAEGAENSMRDAQGTLDQAISYARGRIEERDVTDIMGIPEKKSLFTLTKNIARKDPLANIGLINELLERGKDPEWLIKGWQKWFRDLMVVKMGGGDLISLSPGERKEAEDQAACFSSRELLHIMELLGQARGKISFSSQPQIQLEVLVVQLSSDFELEDLASKEPDLARVYQKILDLEEKLAVPSLPVKKDMEPPSPRREEKQPEMTPPNAGKLRERKKEASEQGKGLPRIQKREKLEPRSEEAPVIGQADEFSQKWELVVREVEDKRKSLGSIMRKAKILTVGNNSATLELAKAFHRESLKKKENTRLIQGVLNKFFPSNFTLHYVLLKEGKEEKSEEILSRTKLADLVARTIDLFQGEIVEDTTRR</sequence>
<dbReference type="EC" id="2.7.7.7" evidence="11"/>
<dbReference type="InterPro" id="IPR003593">
    <property type="entry name" value="AAA+_ATPase"/>
</dbReference>
<evidence type="ECO:0000256" key="7">
    <source>
        <dbReference type="ARBA" id="ARBA00022833"/>
    </source>
</evidence>
<evidence type="ECO:0000256" key="12">
    <source>
        <dbReference type="SAM" id="MobiDB-lite"/>
    </source>
</evidence>
<keyword evidence="3 11" id="KW-0548">Nucleotidyltransferase</keyword>
<dbReference type="AlphaFoldDB" id="A0A523V0B5"/>
<gene>
    <name evidence="11 14" type="primary">dnaX</name>
    <name evidence="14" type="ORF">E3J59_01045</name>
</gene>
<evidence type="ECO:0000313" key="15">
    <source>
        <dbReference type="Proteomes" id="UP000320679"/>
    </source>
</evidence>
<dbReference type="Pfam" id="PF13177">
    <property type="entry name" value="DNA_pol3_delta2"/>
    <property type="match status" value="1"/>
</dbReference>
<accession>A0A523V0B5</accession>